<dbReference type="InParanoid" id="H3GMZ7"/>
<evidence type="ECO:0000259" key="2">
    <source>
        <dbReference type="Pfam" id="PF20681"/>
    </source>
</evidence>
<dbReference type="EnsemblProtists" id="Phyra77940">
    <property type="protein sequence ID" value="Phyra77940"/>
    <property type="gene ID" value="Phyra77940"/>
</dbReference>
<feature type="domain" description="DUF6818" evidence="2">
    <location>
        <begin position="7"/>
        <end position="91"/>
    </location>
</feature>
<keyword evidence="4" id="KW-1185">Reference proteome</keyword>
<protein>
    <recommendedName>
        <fullName evidence="2">DUF6818 domain-containing protein</fullName>
    </recommendedName>
</protein>
<evidence type="ECO:0000313" key="4">
    <source>
        <dbReference type="Proteomes" id="UP000005238"/>
    </source>
</evidence>
<dbReference type="AlphaFoldDB" id="H3GMZ7"/>
<dbReference type="VEuPathDB" id="FungiDB:KRP23_5110"/>
<dbReference type="Pfam" id="PF20681">
    <property type="entry name" value="DUF6818"/>
    <property type="match status" value="1"/>
</dbReference>
<dbReference type="InterPro" id="IPR049203">
    <property type="entry name" value="DUF6818"/>
</dbReference>
<dbReference type="eggNOG" id="ENOG502SXDR">
    <property type="taxonomic scope" value="Eukaryota"/>
</dbReference>
<name>H3GMZ7_PHYRM</name>
<dbReference type="PANTHER" id="PTHR34409">
    <property type="entry name" value="SET DOMAIN-CONTAINING PROTEIN"/>
    <property type="match status" value="1"/>
</dbReference>
<dbReference type="EMBL" id="DS566024">
    <property type="status" value="NOT_ANNOTATED_CDS"/>
    <property type="molecule type" value="Genomic_DNA"/>
</dbReference>
<proteinExistence type="predicted"/>
<sequence>MADKYKPIGRNMWESAAAVYNQRRATSWLERDYDSLRRKLLSLYGKAKPTGINGDVPAKLRPIALAQEVQRTIELKGGAHTFHDGFDCGQDDVHLLQEVAEAEDNASGDRSHKGEEEDNNEDPATRGSESEDDNEDEEDSQRLMDDLTQYEQGEPDDSQDVSSFNVGTVMTRQGNFDTSIGTDVWSEGEEENAPESTESLSPSIRGDVGGTPVDTGRPTDLDAEAASAPRASGVLDVTAGSQTAITAVVTPVAGAGAEATLRGCQALNRDPMRVAQDTQEMQRHSKKNTTSNRLGGSDLRVLRDNMNEMNSRVSATGSKRDATESSTTGATYPCNKRARARKHIEQIRKKKDEVEARQSSAGGDMMQILIFMHEETDRRSKTEDRRHREGRETRLAAERQEQDERESIRRDKARA</sequence>
<dbReference type="OMA" id="ILMAHET"/>
<feature type="region of interest" description="Disordered" evidence="1">
    <location>
        <begin position="310"/>
        <end position="332"/>
    </location>
</feature>
<dbReference type="VEuPathDB" id="FungiDB:KRP22_5023"/>
<reference evidence="3" key="2">
    <citation type="submission" date="2015-06" db="UniProtKB">
        <authorList>
            <consortium name="EnsemblProtists"/>
        </authorList>
    </citation>
    <scope>IDENTIFICATION</scope>
    <source>
        <strain evidence="3">Pr102</strain>
    </source>
</reference>
<evidence type="ECO:0000256" key="1">
    <source>
        <dbReference type="SAM" id="MobiDB-lite"/>
    </source>
</evidence>
<feature type="compositionally biased region" description="Polar residues" evidence="1">
    <location>
        <begin position="172"/>
        <end position="181"/>
    </location>
</feature>
<accession>H3GMZ7</accession>
<dbReference type="HOGENOM" id="CLU_542371_0_0_1"/>
<organism evidence="3 4">
    <name type="scientific">Phytophthora ramorum</name>
    <name type="common">Sudden oak death agent</name>
    <dbReference type="NCBI Taxonomy" id="164328"/>
    <lineage>
        <taxon>Eukaryota</taxon>
        <taxon>Sar</taxon>
        <taxon>Stramenopiles</taxon>
        <taxon>Oomycota</taxon>
        <taxon>Peronosporomycetes</taxon>
        <taxon>Peronosporales</taxon>
        <taxon>Peronosporaceae</taxon>
        <taxon>Phytophthora</taxon>
    </lineage>
</organism>
<feature type="region of interest" description="Disordered" evidence="1">
    <location>
        <begin position="172"/>
        <end position="220"/>
    </location>
</feature>
<reference evidence="4" key="1">
    <citation type="journal article" date="2006" name="Science">
        <title>Phytophthora genome sequences uncover evolutionary origins and mechanisms of pathogenesis.</title>
        <authorList>
            <person name="Tyler B.M."/>
            <person name="Tripathy S."/>
            <person name="Zhang X."/>
            <person name="Dehal P."/>
            <person name="Jiang R.H."/>
            <person name="Aerts A."/>
            <person name="Arredondo F.D."/>
            <person name="Baxter L."/>
            <person name="Bensasson D."/>
            <person name="Beynon J.L."/>
            <person name="Chapman J."/>
            <person name="Damasceno C.M."/>
            <person name="Dorrance A.E."/>
            <person name="Dou D."/>
            <person name="Dickerman A.W."/>
            <person name="Dubchak I.L."/>
            <person name="Garbelotto M."/>
            <person name="Gijzen M."/>
            <person name="Gordon S.G."/>
            <person name="Govers F."/>
            <person name="Grunwald N.J."/>
            <person name="Huang W."/>
            <person name="Ivors K.L."/>
            <person name="Jones R.W."/>
            <person name="Kamoun S."/>
            <person name="Krampis K."/>
            <person name="Lamour K.H."/>
            <person name="Lee M.K."/>
            <person name="McDonald W.H."/>
            <person name="Medina M."/>
            <person name="Meijer H.J."/>
            <person name="Nordberg E.K."/>
            <person name="Maclean D.J."/>
            <person name="Ospina-Giraldo M.D."/>
            <person name="Morris P.F."/>
            <person name="Phuntumart V."/>
            <person name="Putnam N.H."/>
            <person name="Rash S."/>
            <person name="Rose J.K."/>
            <person name="Sakihama Y."/>
            <person name="Salamov A.A."/>
            <person name="Savidor A."/>
            <person name="Scheuring C.F."/>
            <person name="Smith B.M."/>
            <person name="Sobral B.W."/>
            <person name="Terry A."/>
            <person name="Torto-Alalibo T.A."/>
            <person name="Win J."/>
            <person name="Xu Z."/>
            <person name="Zhang H."/>
            <person name="Grigoriev I.V."/>
            <person name="Rokhsar D.S."/>
            <person name="Boore J.L."/>
        </authorList>
    </citation>
    <scope>NUCLEOTIDE SEQUENCE [LARGE SCALE GENOMIC DNA]</scope>
    <source>
        <strain evidence="4">Pr102</strain>
    </source>
</reference>
<dbReference type="Proteomes" id="UP000005238">
    <property type="component" value="Unassembled WGS sequence"/>
</dbReference>
<dbReference type="PANTHER" id="PTHR34409:SF1">
    <property type="entry name" value="MYB-LIKE DOMAIN-CONTAINING PROTEIN"/>
    <property type="match status" value="1"/>
</dbReference>
<feature type="region of interest" description="Disordered" evidence="1">
    <location>
        <begin position="102"/>
        <end position="140"/>
    </location>
</feature>
<evidence type="ECO:0000313" key="3">
    <source>
        <dbReference type="EnsemblProtists" id="Phyra77940"/>
    </source>
</evidence>
<feature type="compositionally biased region" description="Acidic residues" evidence="1">
    <location>
        <begin position="130"/>
        <end position="139"/>
    </location>
</feature>
<feature type="region of interest" description="Disordered" evidence="1">
    <location>
        <begin position="373"/>
        <end position="415"/>
    </location>
</feature>